<evidence type="ECO:0000313" key="1">
    <source>
        <dbReference type="EMBL" id="AMU96169.1"/>
    </source>
</evidence>
<dbReference type="STRING" id="1219058.AOA14_16315"/>
<dbReference type="EMBL" id="CP013342">
    <property type="protein sequence ID" value="AMU96169.1"/>
    <property type="molecule type" value="Genomic_DNA"/>
</dbReference>
<dbReference type="InterPro" id="IPR007948">
    <property type="entry name" value="DUF736"/>
</dbReference>
<dbReference type="KEGG" id="ster:AOA14_16315"/>
<sequence>MAAIGFVNGTIDKGFAGQLKTLSIRAAIEIRTNRSKSGDVQPDYRVYSEGVEIGAGWIRVGQQSGERYVSLSLAAPEFGPRRLYANLGRAAGQESDDAYAIIWNAVD</sequence>
<accession>A0A142W2G8</accession>
<reference evidence="1 2" key="2">
    <citation type="journal article" date="2016" name="Genome Announc.">
        <title>Complete Genome Sequence of Sphingopyxis terrae Strain 203-1 (NBRC 111660), a Polyethylene Glycol Degrader.</title>
        <authorList>
            <person name="Ohtsubo Y."/>
            <person name="Nonoyama S."/>
            <person name="Nagata Y."/>
            <person name="Numata M."/>
            <person name="Tsuchikane K."/>
            <person name="Hosoyama A."/>
            <person name="Yamazoe A."/>
            <person name="Tsuda M."/>
            <person name="Fujita N."/>
            <person name="Kawai F."/>
        </authorList>
    </citation>
    <scope>NUCLEOTIDE SEQUENCE [LARGE SCALE GENOMIC DNA]</scope>
    <source>
        <strain evidence="1 2">203-1</strain>
    </source>
</reference>
<protein>
    <recommendedName>
        <fullName evidence="3">DUF736 domain-containing protein</fullName>
    </recommendedName>
</protein>
<evidence type="ECO:0000313" key="2">
    <source>
        <dbReference type="Proteomes" id="UP000076234"/>
    </source>
</evidence>
<dbReference type="AlphaFoldDB" id="A0A142W2G8"/>
<organism evidence="1 2">
    <name type="scientific">Sphingopyxis terrae subsp. terrae NBRC 15098</name>
    <dbReference type="NCBI Taxonomy" id="1219058"/>
    <lineage>
        <taxon>Bacteria</taxon>
        <taxon>Pseudomonadati</taxon>
        <taxon>Pseudomonadota</taxon>
        <taxon>Alphaproteobacteria</taxon>
        <taxon>Sphingomonadales</taxon>
        <taxon>Sphingomonadaceae</taxon>
        <taxon>Sphingopyxis</taxon>
    </lineage>
</organism>
<dbReference type="RefSeq" id="WP_062902551.1">
    <property type="nucleotide sequence ID" value="NZ_CP013342.1"/>
</dbReference>
<dbReference type="Proteomes" id="UP000076234">
    <property type="component" value="Chromosome"/>
</dbReference>
<dbReference type="Pfam" id="PF05284">
    <property type="entry name" value="DUF736"/>
    <property type="match status" value="1"/>
</dbReference>
<reference evidence="2" key="1">
    <citation type="submission" date="2015-11" db="EMBL/GenBank/DDBJ databases">
        <title>Complete genome sequence of a polyethylene glycol-degrading strain Sphingopyxis terrae strain 203-1 (NBRC 15098).</title>
        <authorList>
            <person name="Yoshiyuki O."/>
            <person name="Shouta N."/>
            <person name="Nagata Y."/>
            <person name="Numata M."/>
            <person name="Tsuchikane K."/>
            <person name="Hosoyama A."/>
            <person name="Yamazoe A."/>
            <person name="Tsuda M."/>
            <person name="Fujita N."/>
            <person name="Kawai F."/>
        </authorList>
    </citation>
    <scope>NUCLEOTIDE SEQUENCE [LARGE SCALE GENOMIC DNA]</scope>
    <source>
        <strain evidence="2">203-1</strain>
    </source>
</reference>
<evidence type="ECO:0008006" key="3">
    <source>
        <dbReference type="Google" id="ProtNLM"/>
    </source>
</evidence>
<proteinExistence type="predicted"/>
<gene>
    <name evidence="1" type="ORF">AOA14_16315</name>
</gene>
<name>A0A142W2G8_9SPHN</name>